<dbReference type="Proteomes" id="UP000664844">
    <property type="component" value="Unassembled WGS sequence"/>
</dbReference>
<keyword evidence="4" id="KW-1185">Reference proteome</keyword>
<dbReference type="SUPFAM" id="SSF53448">
    <property type="entry name" value="Nucleotide-diphospho-sugar transferases"/>
    <property type="match status" value="1"/>
</dbReference>
<dbReference type="Pfam" id="PF00535">
    <property type="entry name" value="Glycos_transf_2"/>
    <property type="match status" value="1"/>
</dbReference>
<dbReference type="InterPro" id="IPR013216">
    <property type="entry name" value="Methyltransf_11"/>
</dbReference>
<dbReference type="CDD" id="cd04186">
    <property type="entry name" value="GT_2_like_c"/>
    <property type="match status" value="1"/>
</dbReference>
<evidence type="ECO:0000259" key="1">
    <source>
        <dbReference type="Pfam" id="PF00535"/>
    </source>
</evidence>
<evidence type="ECO:0000313" key="3">
    <source>
        <dbReference type="EMBL" id="MBO0349898.1"/>
    </source>
</evidence>
<dbReference type="RefSeq" id="WP_207088402.1">
    <property type="nucleotide sequence ID" value="NZ_JAFLQW010000331.1"/>
</dbReference>
<protein>
    <submittedName>
        <fullName evidence="3">Glycosyltransferase</fullName>
    </submittedName>
</protein>
<feature type="domain" description="Methyltransferase type 11" evidence="2">
    <location>
        <begin position="343"/>
        <end position="389"/>
    </location>
</feature>
<gene>
    <name evidence="3" type="ORF">J0895_12395</name>
</gene>
<comment type="caution">
    <text evidence="3">The sequence shown here is derived from an EMBL/GenBank/DDBJ whole genome shotgun (WGS) entry which is preliminary data.</text>
</comment>
<feature type="domain" description="Glycosyltransferase 2-like" evidence="1">
    <location>
        <begin position="3"/>
        <end position="138"/>
    </location>
</feature>
<proteinExistence type="predicted"/>
<reference evidence="3 4" key="1">
    <citation type="submission" date="2021-03" db="EMBL/GenBank/DDBJ databases">
        <title>Metabolic Capacity of the Antarctic Cyanobacterium Phormidium pseudopriestleyi that Sustains Oxygenic Photosynthesis in the Presence of Hydrogen Sulfide.</title>
        <authorList>
            <person name="Lumian J.E."/>
            <person name="Jungblut A.D."/>
            <person name="Dillon M.L."/>
            <person name="Hawes I."/>
            <person name="Doran P.T."/>
            <person name="Mackey T.J."/>
            <person name="Dick G.J."/>
            <person name="Grettenberger C.L."/>
            <person name="Sumner D.Y."/>
        </authorList>
    </citation>
    <scope>NUCLEOTIDE SEQUENCE [LARGE SCALE GENOMIC DNA]</scope>
    <source>
        <strain evidence="3 4">FRX01</strain>
    </source>
</reference>
<name>A0ABS3FSY5_9CYAN</name>
<dbReference type="PANTHER" id="PTHR43179:SF7">
    <property type="entry name" value="RHAMNOSYLTRANSFERASE WBBL"/>
    <property type="match status" value="1"/>
</dbReference>
<dbReference type="Pfam" id="PF08241">
    <property type="entry name" value="Methyltransf_11"/>
    <property type="match status" value="1"/>
</dbReference>
<dbReference type="InterPro" id="IPR001173">
    <property type="entry name" value="Glyco_trans_2-like"/>
</dbReference>
<dbReference type="PANTHER" id="PTHR43179">
    <property type="entry name" value="RHAMNOSYLTRANSFERASE WBBL"/>
    <property type="match status" value="1"/>
</dbReference>
<dbReference type="Gene3D" id="3.40.50.150">
    <property type="entry name" value="Vaccinia Virus protein VP39"/>
    <property type="match status" value="1"/>
</dbReference>
<sequence>MVSLVILAYNQLDYTRQCLESIQNYTKTPYEIVLVDNGSRDGTDDYFVSVRRQWQEAQGQDSENVKSFCQTVKVILNSENLGYAVGNNHGMALAEGEYIVLLNNDTVVTPGWLEYLLSAAQKDPSLGLIGPVSNYVSGLQYIDPVDYETDSANGLEEFATQWSRENAGELLYFWRIVGFCLMIDRRVIDTIGGLDPRYGIGNFEDDDFCIRSALAGFKSAIARGCFIHHFGSKTFKNKSASYRQELLVRNWEIFKEKWGIPQEISYKQAYDLTEVLQQPFTKEKYFCSLMGGGRAIARNQAAISKVQIPLNSSGLIRVDLGCGPRKPEGYIGVDFYPWPEVDIVADLSDRFPFPDNSVDEVRAHDFIEHLSDRIKTMNEIWRICKPGATVNLFVPSTDGRGAFQDPTHISYWNINSFMYYAIEFPAYLELCRSYGFQGAFSIVQIDHHESPGQVLHVQAILKAIKPENDLQFINELNLRKINLILVPNWNQPEEDLLSTLEAAIASVIKHPNSRNITLLIESSQIPENSDIQPNLVLSTIGLNLFYRDDIPSDSEIPEISLLEDPLTPHQWQGLRSQLQYRLAVEGENWKMIEQLGLQNLPIFKEERLKS</sequence>
<evidence type="ECO:0000313" key="4">
    <source>
        <dbReference type="Proteomes" id="UP000664844"/>
    </source>
</evidence>
<dbReference type="Gene3D" id="3.90.550.10">
    <property type="entry name" value="Spore Coat Polysaccharide Biosynthesis Protein SpsA, Chain A"/>
    <property type="match status" value="1"/>
</dbReference>
<dbReference type="SUPFAM" id="SSF53335">
    <property type="entry name" value="S-adenosyl-L-methionine-dependent methyltransferases"/>
    <property type="match status" value="1"/>
</dbReference>
<dbReference type="EMBL" id="JAFLQW010000331">
    <property type="protein sequence ID" value="MBO0349898.1"/>
    <property type="molecule type" value="Genomic_DNA"/>
</dbReference>
<accession>A0ABS3FSY5</accession>
<dbReference type="InterPro" id="IPR029044">
    <property type="entry name" value="Nucleotide-diphossugar_trans"/>
</dbReference>
<organism evidence="3 4">
    <name type="scientific">Phormidium pseudopriestleyi FRX01</name>
    <dbReference type="NCBI Taxonomy" id="1759528"/>
    <lineage>
        <taxon>Bacteria</taxon>
        <taxon>Bacillati</taxon>
        <taxon>Cyanobacteriota</taxon>
        <taxon>Cyanophyceae</taxon>
        <taxon>Oscillatoriophycideae</taxon>
        <taxon>Oscillatoriales</taxon>
        <taxon>Oscillatoriaceae</taxon>
        <taxon>Phormidium</taxon>
    </lineage>
</organism>
<dbReference type="InterPro" id="IPR029063">
    <property type="entry name" value="SAM-dependent_MTases_sf"/>
</dbReference>
<evidence type="ECO:0000259" key="2">
    <source>
        <dbReference type="Pfam" id="PF08241"/>
    </source>
</evidence>